<dbReference type="PANTHER" id="PTHR36849">
    <property type="entry name" value="CYTOPLASMIC PROTEIN-RELATED"/>
    <property type="match status" value="1"/>
</dbReference>
<organism evidence="1 2">
    <name type="scientific">Galactobacter valiniphilus</name>
    <dbReference type="NCBI Taxonomy" id="2676122"/>
    <lineage>
        <taxon>Bacteria</taxon>
        <taxon>Bacillati</taxon>
        <taxon>Actinomycetota</taxon>
        <taxon>Actinomycetes</taxon>
        <taxon>Micrococcales</taxon>
        <taxon>Micrococcaceae</taxon>
        <taxon>Galactobacter</taxon>
    </lineage>
</organism>
<name>A0A399JA67_9MICC</name>
<dbReference type="EMBL" id="QQXK01000011">
    <property type="protein sequence ID" value="RII42473.1"/>
    <property type="molecule type" value="Genomic_DNA"/>
</dbReference>
<gene>
    <name evidence="1" type="ORF">DWB68_06900</name>
</gene>
<protein>
    <submittedName>
        <fullName evidence="1">DUF488 family protein</fullName>
    </submittedName>
</protein>
<accession>A0A399JA67</accession>
<reference evidence="1 2" key="1">
    <citation type="submission" date="2018-07" db="EMBL/GenBank/DDBJ databases">
        <title>Arthrobacter sp. nov., isolated from raw cow's milk with high bacterial count.</title>
        <authorList>
            <person name="Hahne J."/>
            <person name="Isele D."/>
            <person name="Lipski A."/>
        </authorList>
    </citation>
    <scope>NUCLEOTIDE SEQUENCE [LARGE SCALE GENOMIC DNA]</scope>
    <source>
        <strain evidence="1 2">JZ R-35</strain>
    </source>
</reference>
<proteinExistence type="predicted"/>
<evidence type="ECO:0000313" key="2">
    <source>
        <dbReference type="Proteomes" id="UP000265419"/>
    </source>
</evidence>
<dbReference type="InterPro" id="IPR052552">
    <property type="entry name" value="YeaO-like"/>
</dbReference>
<evidence type="ECO:0000313" key="1">
    <source>
        <dbReference type="EMBL" id="RII42473.1"/>
    </source>
</evidence>
<dbReference type="PANTHER" id="PTHR36849:SF1">
    <property type="entry name" value="CYTOPLASMIC PROTEIN"/>
    <property type="match status" value="1"/>
</dbReference>
<comment type="caution">
    <text evidence="1">The sequence shown here is derived from an EMBL/GenBank/DDBJ whole genome shotgun (WGS) entry which is preliminary data.</text>
</comment>
<sequence length="124" mass="13443">MSEYLLKRAYDAPAPEDGARVLVDRLWPRGVKKEVLDAVWLRDVAPSPELRRAWHAASAESWEAFADQYHAELSAADAAGTGAKAEALGRLRALTAAGPVTLVFAAKDPQHNHAVVLRDYLLGG</sequence>
<dbReference type="AlphaFoldDB" id="A0A399JA67"/>
<keyword evidence="2" id="KW-1185">Reference proteome</keyword>
<dbReference type="Pfam" id="PF22752">
    <property type="entry name" value="DUF488-N3i"/>
    <property type="match status" value="1"/>
</dbReference>
<dbReference type="RefSeq" id="WP_119424415.1">
    <property type="nucleotide sequence ID" value="NZ_QQXK01000011.1"/>
</dbReference>
<dbReference type="Proteomes" id="UP000265419">
    <property type="component" value="Unassembled WGS sequence"/>
</dbReference>